<name>A0A346DZM3_9ENTR</name>
<dbReference type="GO" id="GO:0006412">
    <property type="term" value="P:translation"/>
    <property type="evidence" value="ECO:0007669"/>
    <property type="project" value="UniProtKB-UniRule"/>
</dbReference>
<dbReference type="Pfam" id="PF00252">
    <property type="entry name" value="Ribosomal_L16"/>
    <property type="match status" value="1"/>
</dbReference>
<evidence type="ECO:0000256" key="7">
    <source>
        <dbReference type="ARBA" id="ARBA00035198"/>
    </source>
</evidence>
<dbReference type="InterPro" id="IPR020798">
    <property type="entry name" value="Ribosomal_uL16_CS"/>
</dbReference>
<dbReference type="PANTHER" id="PTHR12220:SF13">
    <property type="entry name" value="LARGE RIBOSOMAL SUBUNIT PROTEIN UL16M"/>
    <property type="match status" value="1"/>
</dbReference>
<comment type="subunit">
    <text evidence="8 10">Part of the 50S ribosomal subunit.</text>
</comment>
<evidence type="ECO:0000256" key="3">
    <source>
        <dbReference type="ARBA" id="ARBA00022730"/>
    </source>
</evidence>
<keyword evidence="3 8" id="KW-0699">rRNA-binding</keyword>
<keyword evidence="12" id="KW-1185">Reference proteome</keyword>
<proteinExistence type="inferred from homology"/>
<keyword evidence="4 8" id="KW-0694">RNA-binding</keyword>
<reference evidence="11 12" key="1">
    <citation type="submission" date="2018-03" db="EMBL/GenBank/DDBJ databases">
        <title>A parallel universe: an anciently diverged bacterial symbiosis in a Hawaiian planthopper (Hemiptera: Cixiidae) reveals rearranged nutritional responsibilities.</title>
        <authorList>
            <person name="Bennett G."/>
            <person name="Mao M."/>
        </authorList>
    </citation>
    <scope>NUCLEOTIDE SEQUENCE [LARGE SCALE GENOMIC DNA]</scope>
    <source>
        <strain evidence="11 12">OLIH</strain>
    </source>
</reference>
<sequence>MWKIKMLQPKRTKYRKMQRGRNKGFKINSIINFGNFAIKAVTSGCITSRQIEATRRVISRSVKRQGRIWICIFPDRPFTKKPLEVRMGKGKGNVEYWGCYVQPGKILYEIADVSEDLAHSAFRSASSKLPVKVIFIKKGYSNEVTCII</sequence>
<evidence type="ECO:0000313" key="11">
    <source>
        <dbReference type="EMBL" id="AXN02178.1"/>
    </source>
</evidence>
<protein>
    <recommendedName>
        <fullName evidence="7 8">Large ribosomal subunit protein uL16</fullName>
    </recommendedName>
</protein>
<evidence type="ECO:0000256" key="1">
    <source>
        <dbReference type="ARBA" id="ARBA00008931"/>
    </source>
</evidence>
<evidence type="ECO:0000256" key="4">
    <source>
        <dbReference type="ARBA" id="ARBA00022884"/>
    </source>
</evidence>
<dbReference type="NCBIfam" id="TIGR01164">
    <property type="entry name" value="rplP_bact"/>
    <property type="match status" value="1"/>
</dbReference>
<comment type="similarity">
    <text evidence="1 8 9">Belongs to the universal ribosomal protein uL16 family.</text>
</comment>
<evidence type="ECO:0000256" key="6">
    <source>
        <dbReference type="ARBA" id="ARBA00023274"/>
    </source>
</evidence>
<keyword evidence="6 8" id="KW-0687">Ribonucleoprotein</keyword>
<dbReference type="PROSITE" id="PS00701">
    <property type="entry name" value="RIBOSOMAL_L16_2"/>
    <property type="match status" value="1"/>
</dbReference>
<dbReference type="AlphaFoldDB" id="A0A346DZM3"/>
<dbReference type="CDD" id="cd01433">
    <property type="entry name" value="Ribosomal_L16_L10e"/>
    <property type="match status" value="1"/>
</dbReference>
<evidence type="ECO:0000256" key="2">
    <source>
        <dbReference type="ARBA" id="ARBA00022555"/>
    </source>
</evidence>
<dbReference type="KEGG" id="ppet:C9I82_210"/>
<accession>A0A346DZM3</accession>
<dbReference type="GO" id="GO:0003735">
    <property type="term" value="F:structural constituent of ribosome"/>
    <property type="evidence" value="ECO:0007669"/>
    <property type="project" value="InterPro"/>
</dbReference>
<dbReference type="GO" id="GO:0000049">
    <property type="term" value="F:tRNA binding"/>
    <property type="evidence" value="ECO:0007669"/>
    <property type="project" value="UniProtKB-KW"/>
</dbReference>
<evidence type="ECO:0000256" key="8">
    <source>
        <dbReference type="HAMAP-Rule" id="MF_01342"/>
    </source>
</evidence>
<dbReference type="Gene3D" id="3.90.1170.10">
    <property type="entry name" value="Ribosomal protein L10e/L16"/>
    <property type="match status" value="1"/>
</dbReference>
<dbReference type="GO" id="GO:0019843">
    <property type="term" value="F:rRNA binding"/>
    <property type="evidence" value="ECO:0007669"/>
    <property type="project" value="UniProtKB-UniRule"/>
</dbReference>
<dbReference type="GO" id="GO:0022625">
    <property type="term" value="C:cytosolic large ribosomal subunit"/>
    <property type="evidence" value="ECO:0007669"/>
    <property type="project" value="TreeGrafter"/>
</dbReference>
<comment type="function">
    <text evidence="8 10">Binds 23S rRNA and is also seen to make contacts with the A and possibly P site tRNAs.</text>
</comment>
<dbReference type="SUPFAM" id="SSF54686">
    <property type="entry name" value="Ribosomal protein L16p/L10e"/>
    <property type="match status" value="1"/>
</dbReference>
<keyword evidence="2 8" id="KW-0820">tRNA-binding</keyword>
<dbReference type="PRINTS" id="PR00060">
    <property type="entry name" value="RIBOSOMALL16"/>
</dbReference>
<dbReference type="InterPro" id="IPR036920">
    <property type="entry name" value="Ribosomal_uL16_sf"/>
</dbReference>
<dbReference type="HAMAP" id="MF_01342">
    <property type="entry name" value="Ribosomal_uL16"/>
    <property type="match status" value="1"/>
</dbReference>
<gene>
    <name evidence="8" type="primary">rplP</name>
    <name evidence="11" type="ORF">C9I82_210</name>
</gene>
<keyword evidence="5 8" id="KW-0689">Ribosomal protein</keyword>
<organism evidence="11 12">
    <name type="scientific">Candidatus Purcelliella pentastirinorum</name>
    <dbReference type="NCBI Taxonomy" id="472834"/>
    <lineage>
        <taxon>Bacteria</taxon>
        <taxon>Pseudomonadati</taxon>
        <taxon>Pseudomonadota</taxon>
        <taxon>Gammaproteobacteria</taxon>
        <taxon>Enterobacterales</taxon>
        <taxon>Enterobacteriaceae</taxon>
        <taxon>Candidatus Purcelliella</taxon>
    </lineage>
</organism>
<dbReference type="InterPro" id="IPR000114">
    <property type="entry name" value="Ribosomal_uL16_bact-type"/>
</dbReference>
<dbReference type="FunFam" id="3.90.1170.10:FF:000001">
    <property type="entry name" value="50S ribosomal protein L16"/>
    <property type="match status" value="1"/>
</dbReference>
<dbReference type="EMBL" id="CP028374">
    <property type="protein sequence ID" value="AXN02178.1"/>
    <property type="molecule type" value="Genomic_DNA"/>
</dbReference>
<dbReference type="PANTHER" id="PTHR12220">
    <property type="entry name" value="50S/60S RIBOSOMAL PROTEIN L16"/>
    <property type="match status" value="1"/>
</dbReference>
<dbReference type="InterPro" id="IPR016180">
    <property type="entry name" value="Ribosomal_uL16_dom"/>
</dbReference>
<evidence type="ECO:0000256" key="9">
    <source>
        <dbReference type="RuleBase" id="RU004413"/>
    </source>
</evidence>
<evidence type="ECO:0000256" key="5">
    <source>
        <dbReference type="ARBA" id="ARBA00022980"/>
    </source>
</evidence>
<evidence type="ECO:0000313" key="12">
    <source>
        <dbReference type="Proteomes" id="UP000256856"/>
    </source>
</evidence>
<dbReference type="InterPro" id="IPR047873">
    <property type="entry name" value="Ribosomal_uL16"/>
</dbReference>
<dbReference type="Proteomes" id="UP000256856">
    <property type="component" value="Chromosome"/>
</dbReference>
<evidence type="ECO:0000256" key="10">
    <source>
        <dbReference type="RuleBase" id="RU004414"/>
    </source>
</evidence>